<name>A0A9N9JQR0_9GLOM</name>
<reference evidence="1" key="1">
    <citation type="submission" date="2021-06" db="EMBL/GenBank/DDBJ databases">
        <authorList>
            <person name="Kallberg Y."/>
            <person name="Tangrot J."/>
            <person name="Rosling A."/>
        </authorList>
    </citation>
    <scope>NUCLEOTIDE SEQUENCE</scope>
    <source>
        <strain evidence="1">MA453B</strain>
    </source>
</reference>
<dbReference type="AlphaFoldDB" id="A0A9N9JQR0"/>
<dbReference type="OrthoDB" id="2326784at2759"/>
<gene>
    <name evidence="1" type="ORF">DERYTH_LOCUS20790</name>
</gene>
<dbReference type="EMBL" id="CAJVPY010025203">
    <property type="protein sequence ID" value="CAG8787888.1"/>
    <property type="molecule type" value="Genomic_DNA"/>
</dbReference>
<dbReference type="SUPFAM" id="SSF52047">
    <property type="entry name" value="RNI-like"/>
    <property type="match status" value="1"/>
</dbReference>
<evidence type="ECO:0000313" key="2">
    <source>
        <dbReference type="Proteomes" id="UP000789405"/>
    </source>
</evidence>
<comment type="caution">
    <text evidence="1">The sequence shown here is derived from an EMBL/GenBank/DDBJ whole genome shotgun (WGS) entry which is preliminary data.</text>
</comment>
<sequence>MSKALLIPEIIENFFIAAYPDAITQRSMVLVNRSWCSIGLKHLWKSPFASYLYDEKKPPNHKMIISVYISLLDSESISAIAKRLSAAISTCQKSTYNYATFLEELDIDNLRELVENWLLNFAEDWLPNFFPYEEFEDLFDELTMLLLTQICKLFLTNSKKITLLSIKRPEFLVDICTFWDYVFNNCSNISTLDLDLRNTNQQELIKTLLPEIIKKQRKLKKFALASNVQDISSVVLALKEHVNSLDELCLLANIGDLVAVESLELFTNLQSLDIFIDLESSTKTYNRLILSTIAKTSFSRLEDMRITILGSDSASIRNDLKKVTEIFGHTLKELSFCDPKPSQGDLTILDTIRDAPHAR</sequence>
<accession>A0A9N9JQR0</accession>
<organism evidence="1 2">
    <name type="scientific">Dentiscutata erythropus</name>
    <dbReference type="NCBI Taxonomy" id="1348616"/>
    <lineage>
        <taxon>Eukaryota</taxon>
        <taxon>Fungi</taxon>
        <taxon>Fungi incertae sedis</taxon>
        <taxon>Mucoromycota</taxon>
        <taxon>Glomeromycotina</taxon>
        <taxon>Glomeromycetes</taxon>
        <taxon>Diversisporales</taxon>
        <taxon>Gigasporaceae</taxon>
        <taxon>Dentiscutata</taxon>
    </lineage>
</organism>
<evidence type="ECO:0000313" key="1">
    <source>
        <dbReference type="EMBL" id="CAG8787888.1"/>
    </source>
</evidence>
<dbReference type="Proteomes" id="UP000789405">
    <property type="component" value="Unassembled WGS sequence"/>
</dbReference>
<proteinExistence type="predicted"/>
<protein>
    <submittedName>
        <fullName evidence="1">28868_t:CDS:1</fullName>
    </submittedName>
</protein>
<keyword evidence="2" id="KW-1185">Reference proteome</keyword>